<dbReference type="AlphaFoldDB" id="A0A7X6MAU3"/>
<gene>
    <name evidence="2" type="ORF">HGB44_09975</name>
</gene>
<dbReference type="EMBL" id="JAAXPG010000007">
    <property type="protein sequence ID" value="NKY97981.1"/>
    <property type="molecule type" value="Genomic_DNA"/>
</dbReference>
<dbReference type="InterPro" id="IPR041657">
    <property type="entry name" value="HTH_17"/>
</dbReference>
<comment type="caution">
    <text evidence="2">The sequence shown here is derived from an EMBL/GenBank/DDBJ whole genome shotgun (WGS) entry which is preliminary data.</text>
</comment>
<dbReference type="NCBIfam" id="TIGR01764">
    <property type="entry name" value="excise"/>
    <property type="match status" value="1"/>
</dbReference>
<dbReference type="Gene3D" id="1.10.1660.10">
    <property type="match status" value="1"/>
</dbReference>
<dbReference type="Proteomes" id="UP000553209">
    <property type="component" value="Unassembled WGS sequence"/>
</dbReference>
<accession>A0A7X6MAU3</accession>
<proteinExistence type="predicted"/>
<name>A0A7X6MAU3_9ACTN</name>
<reference evidence="2 3" key="1">
    <citation type="submission" date="2020-04" db="EMBL/GenBank/DDBJ databases">
        <title>MicrobeNet Type strains.</title>
        <authorList>
            <person name="Nicholson A.C."/>
        </authorList>
    </citation>
    <scope>NUCLEOTIDE SEQUENCE [LARGE SCALE GENOMIC DNA]</scope>
    <source>
        <strain evidence="2 3">ATCC 23612</strain>
    </source>
</reference>
<dbReference type="SUPFAM" id="SSF46955">
    <property type="entry name" value="Putative DNA-binding domain"/>
    <property type="match status" value="1"/>
</dbReference>
<evidence type="ECO:0000313" key="3">
    <source>
        <dbReference type="Proteomes" id="UP000553209"/>
    </source>
</evidence>
<organism evidence="2 3">
    <name type="scientific">Nocardiopsis alborubida</name>
    <dbReference type="NCBI Taxonomy" id="146802"/>
    <lineage>
        <taxon>Bacteria</taxon>
        <taxon>Bacillati</taxon>
        <taxon>Actinomycetota</taxon>
        <taxon>Actinomycetes</taxon>
        <taxon>Streptosporangiales</taxon>
        <taxon>Nocardiopsidaceae</taxon>
        <taxon>Nocardiopsis</taxon>
    </lineage>
</organism>
<keyword evidence="3" id="KW-1185">Reference proteome</keyword>
<feature type="domain" description="Helix-turn-helix" evidence="1">
    <location>
        <begin position="5"/>
        <end position="50"/>
    </location>
</feature>
<dbReference type="RefSeq" id="WP_061080443.1">
    <property type="nucleotide sequence ID" value="NZ_JAAXPG010000007.1"/>
</dbReference>
<sequence>MAESFYSVDQVAELLGLHVRTIRNYVRDGRLHAVRIGKQYRIAHADLEAFTGAGVPAPAEEPDPPRHTEVSSIVEIDGVDARTADRVSTMLTTVAAGPRPGGQPLRVQTLHDPGRGRMKIVVLGGLNETARLLDCLEGVLAP</sequence>
<dbReference type="Pfam" id="PF12728">
    <property type="entry name" value="HTH_17"/>
    <property type="match status" value="1"/>
</dbReference>
<protein>
    <submittedName>
        <fullName evidence="2">Helix-turn-helix domain-containing protein</fullName>
    </submittedName>
</protein>
<dbReference type="InterPro" id="IPR009061">
    <property type="entry name" value="DNA-bd_dom_put_sf"/>
</dbReference>
<evidence type="ECO:0000259" key="1">
    <source>
        <dbReference type="Pfam" id="PF12728"/>
    </source>
</evidence>
<dbReference type="GO" id="GO:0003677">
    <property type="term" value="F:DNA binding"/>
    <property type="evidence" value="ECO:0007669"/>
    <property type="project" value="InterPro"/>
</dbReference>
<dbReference type="InterPro" id="IPR010093">
    <property type="entry name" value="SinI_DNA-bd"/>
</dbReference>
<evidence type="ECO:0000313" key="2">
    <source>
        <dbReference type="EMBL" id="NKY97981.1"/>
    </source>
</evidence>